<proteinExistence type="predicted"/>
<feature type="compositionally biased region" description="Basic and acidic residues" evidence="1">
    <location>
        <begin position="75"/>
        <end position="89"/>
    </location>
</feature>
<reference evidence="2" key="1">
    <citation type="journal article" date="2022" name="bioRxiv">
        <title>Sequencing and chromosome-scale assembly of the giantPleurodeles waltlgenome.</title>
        <authorList>
            <person name="Brown T."/>
            <person name="Elewa A."/>
            <person name="Iarovenko S."/>
            <person name="Subramanian E."/>
            <person name="Araus A.J."/>
            <person name="Petzold A."/>
            <person name="Susuki M."/>
            <person name="Suzuki K.-i.T."/>
            <person name="Hayashi T."/>
            <person name="Toyoda A."/>
            <person name="Oliveira C."/>
            <person name="Osipova E."/>
            <person name="Leigh N.D."/>
            <person name="Simon A."/>
            <person name="Yun M.H."/>
        </authorList>
    </citation>
    <scope>NUCLEOTIDE SEQUENCE</scope>
    <source>
        <strain evidence="2">20211129_DDA</strain>
        <tissue evidence="2">Liver</tissue>
    </source>
</reference>
<evidence type="ECO:0000256" key="1">
    <source>
        <dbReference type="SAM" id="MobiDB-lite"/>
    </source>
</evidence>
<evidence type="ECO:0000313" key="3">
    <source>
        <dbReference type="Proteomes" id="UP001066276"/>
    </source>
</evidence>
<gene>
    <name evidence="2" type="ORF">NDU88_002225</name>
</gene>
<comment type="caution">
    <text evidence="2">The sequence shown here is derived from an EMBL/GenBank/DDBJ whole genome shotgun (WGS) entry which is preliminary data.</text>
</comment>
<evidence type="ECO:0000313" key="2">
    <source>
        <dbReference type="EMBL" id="KAJ1104816.1"/>
    </source>
</evidence>
<dbReference type="EMBL" id="JANPWB010000013">
    <property type="protein sequence ID" value="KAJ1104816.1"/>
    <property type="molecule type" value="Genomic_DNA"/>
</dbReference>
<sequence length="180" mass="20354">MVRLLHHSKQQLHERDVPEVAVIGSSTAQPNIEKASDEERFRFDEFTRPVRKLDSVGCDPSWNPVGPDSAPRGLRQTDRGRSTGREARRAWGTALDYPVPIQPPNTRSRSGSDPERNIARTGGDPIRCLQEERSARWQIPSRVPLSNRRKRLTCDPHRPERANRQATDIPGLIGEPEWAG</sequence>
<accession>A0AAV7MN56</accession>
<protein>
    <submittedName>
        <fullName evidence="2">Uncharacterized protein</fullName>
    </submittedName>
</protein>
<dbReference type="Proteomes" id="UP001066276">
    <property type="component" value="Chromosome 9"/>
</dbReference>
<feature type="compositionally biased region" description="Basic and acidic residues" evidence="1">
    <location>
        <begin position="152"/>
        <end position="163"/>
    </location>
</feature>
<feature type="region of interest" description="Disordered" evidence="1">
    <location>
        <begin position="56"/>
        <end position="125"/>
    </location>
</feature>
<organism evidence="2 3">
    <name type="scientific">Pleurodeles waltl</name>
    <name type="common">Iberian ribbed newt</name>
    <dbReference type="NCBI Taxonomy" id="8319"/>
    <lineage>
        <taxon>Eukaryota</taxon>
        <taxon>Metazoa</taxon>
        <taxon>Chordata</taxon>
        <taxon>Craniata</taxon>
        <taxon>Vertebrata</taxon>
        <taxon>Euteleostomi</taxon>
        <taxon>Amphibia</taxon>
        <taxon>Batrachia</taxon>
        <taxon>Caudata</taxon>
        <taxon>Salamandroidea</taxon>
        <taxon>Salamandridae</taxon>
        <taxon>Pleurodelinae</taxon>
        <taxon>Pleurodeles</taxon>
    </lineage>
</organism>
<keyword evidence="3" id="KW-1185">Reference proteome</keyword>
<feature type="region of interest" description="Disordered" evidence="1">
    <location>
        <begin position="142"/>
        <end position="180"/>
    </location>
</feature>
<dbReference type="AlphaFoldDB" id="A0AAV7MN56"/>
<name>A0AAV7MN56_PLEWA</name>